<gene>
    <name evidence="6" type="ORF">HPBE_LOCUS5885</name>
</gene>
<dbReference type="Proteomes" id="UP000050761">
    <property type="component" value="Unassembled WGS sequence"/>
</dbReference>
<dbReference type="GO" id="GO:0004527">
    <property type="term" value="F:exonuclease activity"/>
    <property type="evidence" value="ECO:0007669"/>
    <property type="project" value="InterPro"/>
</dbReference>
<accession>A0A183FGS0</accession>
<name>A0A183FGS0_HELPZ</name>
<dbReference type="EMBL" id="UZAH01025558">
    <property type="protein sequence ID" value="VDO66152.1"/>
    <property type="molecule type" value="Genomic_DNA"/>
</dbReference>
<sequence>RQISSSNAELGSDRKIHPCCGRAQGVAGCQHSESHVTDTMRASVLHEFQPTPAPTGPSDPRSDTFFALDCEFVYTTVGKEAARVTVVDRYGKEVLDCVFRPEHEIVDPNTRYSGLTINEIESTLSVQVRKLLFEKINSDTLLIGHGLENDLKTLRIVHSNVIDTSVLFL</sequence>
<dbReference type="GO" id="GO:0003676">
    <property type="term" value="F:nucleic acid binding"/>
    <property type="evidence" value="ECO:0007669"/>
    <property type="project" value="InterPro"/>
</dbReference>
<dbReference type="PANTHER" id="PTHR12801">
    <property type="entry name" value="RNA EXONUCLEASE REXO1 / RECO3 FAMILY MEMBER-RELATED"/>
    <property type="match status" value="1"/>
</dbReference>
<dbReference type="InterPro" id="IPR047021">
    <property type="entry name" value="REXO1/3/4-like"/>
</dbReference>
<keyword evidence="7" id="KW-1185">Reference proteome</keyword>
<dbReference type="Gene3D" id="3.30.420.10">
    <property type="entry name" value="Ribonuclease H-like superfamily/Ribonuclease H"/>
    <property type="match status" value="1"/>
</dbReference>
<evidence type="ECO:0000313" key="6">
    <source>
        <dbReference type="EMBL" id="VDO66152.1"/>
    </source>
</evidence>
<comment type="similarity">
    <text evidence="2">Belongs to the REXO1/REXO3 family.</text>
</comment>
<dbReference type="SUPFAM" id="SSF53098">
    <property type="entry name" value="Ribonuclease H-like"/>
    <property type="match status" value="1"/>
</dbReference>
<evidence type="ECO:0000256" key="1">
    <source>
        <dbReference type="ARBA" id="ARBA00004123"/>
    </source>
</evidence>
<dbReference type="AlphaFoldDB" id="A0A183FGS0"/>
<organism evidence="7 8">
    <name type="scientific">Heligmosomoides polygyrus</name>
    <name type="common">Parasitic roundworm</name>
    <dbReference type="NCBI Taxonomy" id="6339"/>
    <lineage>
        <taxon>Eukaryota</taxon>
        <taxon>Metazoa</taxon>
        <taxon>Ecdysozoa</taxon>
        <taxon>Nematoda</taxon>
        <taxon>Chromadorea</taxon>
        <taxon>Rhabditida</taxon>
        <taxon>Rhabditina</taxon>
        <taxon>Rhabditomorpha</taxon>
        <taxon>Strongyloidea</taxon>
        <taxon>Heligmosomidae</taxon>
        <taxon>Heligmosomoides</taxon>
    </lineage>
</organism>
<evidence type="ECO:0000313" key="8">
    <source>
        <dbReference type="WBParaSite" id="HPBE_0000588401-mRNA-1"/>
    </source>
</evidence>
<dbReference type="InterPro" id="IPR012337">
    <property type="entry name" value="RNaseH-like_sf"/>
</dbReference>
<evidence type="ECO:0000256" key="5">
    <source>
        <dbReference type="ARBA" id="ARBA00023242"/>
    </source>
</evidence>
<evidence type="ECO:0000256" key="3">
    <source>
        <dbReference type="ARBA" id="ARBA00022722"/>
    </source>
</evidence>
<proteinExistence type="inferred from homology"/>
<evidence type="ECO:0000256" key="4">
    <source>
        <dbReference type="ARBA" id="ARBA00022801"/>
    </source>
</evidence>
<comment type="subcellular location">
    <subcellularLocation>
        <location evidence="1">Nucleus</location>
    </subcellularLocation>
</comment>
<evidence type="ECO:0000256" key="2">
    <source>
        <dbReference type="ARBA" id="ARBA00006357"/>
    </source>
</evidence>
<reference evidence="6 7" key="1">
    <citation type="submission" date="2018-11" db="EMBL/GenBank/DDBJ databases">
        <authorList>
            <consortium name="Pathogen Informatics"/>
        </authorList>
    </citation>
    <scope>NUCLEOTIDE SEQUENCE [LARGE SCALE GENOMIC DNA]</scope>
</reference>
<keyword evidence="3" id="KW-0540">Nuclease</keyword>
<keyword evidence="4" id="KW-0378">Hydrolase</keyword>
<dbReference type="InterPro" id="IPR036397">
    <property type="entry name" value="RNaseH_sf"/>
</dbReference>
<dbReference type="GO" id="GO:0005634">
    <property type="term" value="C:nucleus"/>
    <property type="evidence" value="ECO:0007669"/>
    <property type="project" value="UniProtKB-SubCell"/>
</dbReference>
<reference evidence="8" key="2">
    <citation type="submission" date="2019-09" db="UniProtKB">
        <authorList>
            <consortium name="WormBaseParasite"/>
        </authorList>
    </citation>
    <scope>IDENTIFICATION</scope>
</reference>
<evidence type="ECO:0000313" key="7">
    <source>
        <dbReference type="Proteomes" id="UP000050761"/>
    </source>
</evidence>
<accession>A0A3P8B2N7</accession>
<dbReference type="WBParaSite" id="HPBE_0000588401-mRNA-1">
    <property type="protein sequence ID" value="HPBE_0000588401-mRNA-1"/>
    <property type="gene ID" value="HPBE_0000588401"/>
</dbReference>
<protein>
    <submittedName>
        <fullName evidence="8">Exonuclease domain-containing protein</fullName>
    </submittedName>
</protein>
<dbReference type="PANTHER" id="PTHR12801:SF115">
    <property type="entry name" value="FI18136P1-RELATED"/>
    <property type="match status" value="1"/>
</dbReference>
<keyword evidence="5" id="KW-0539">Nucleus</keyword>
<dbReference type="OrthoDB" id="206335at2759"/>